<dbReference type="EMBL" id="JABWDY010015377">
    <property type="protein sequence ID" value="KAF5196895.1"/>
    <property type="molecule type" value="Genomic_DNA"/>
</dbReference>
<evidence type="ECO:0000313" key="2">
    <source>
        <dbReference type="Proteomes" id="UP000554482"/>
    </source>
</evidence>
<dbReference type="Gene3D" id="3.80.10.10">
    <property type="entry name" value="Ribonuclease Inhibitor"/>
    <property type="match status" value="1"/>
</dbReference>
<keyword evidence="2" id="KW-1185">Reference proteome</keyword>
<dbReference type="InterPro" id="IPR032675">
    <property type="entry name" value="LRR_dom_sf"/>
</dbReference>
<dbReference type="AlphaFoldDB" id="A0A7J6WK96"/>
<comment type="caution">
    <text evidence="1">The sequence shown here is derived from an EMBL/GenBank/DDBJ whole genome shotgun (WGS) entry which is preliminary data.</text>
</comment>
<evidence type="ECO:0000313" key="1">
    <source>
        <dbReference type="EMBL" id="KAF5196895.1"/>
    </source>
</evidence>
<organism evidence="1 2">
    <name type="scientific">Thalictrum thalictroides</name>
    <name type="common">Rue-anemone</name>
    <name type="synonym">Anemone thalictroides</name>
    <dbReference type="NCBI Taxonomy" id="46969"/>
    <lineage>
        <taxon>Eukaryota</taxon>
        <taxon>Viridiplantae</taxon>
        <taxon>Streptophyta</taxon>
        <taxon>Embryophyta</taxon>
        <taxon>Tracheophyta</taxon>
        <taxon>Spermatophyta</taxon>
        <taxon>Magnoliopsida</taxon>
        <taxon>Ranunculales</taxon>
        <taxon>Ranunculaceae</taxon>
        <taxon>Thalictroideae</taxon>
        <taxon>Thalictrum</taxon>
    </lineage>
</organism>
<dbReference type="SUPFAM" id="SSF52047">
    <property type="entry name" value="RNI-like"/>
    <property type="match status" value="1"/>
</dbReference>
<reference evidence="1 2" key="1">
    <citation type="submission" date="2020-06" db="EMBL/GenBank/DDBJ databases">
        <title>Transcriptomic and genomic resources for Thalictrum thalictroides and T. hernandezii: Facilitating candidate gene discovery in an emerging model plant lineage.</title>
        <authorList>
            <person name="Arias T."/>
            <person name="Riano-Pachon D.M."/>
            <person name="Di Stilio V.S."/>
        </authorList>
    </citation>
    <scope>NUCLEOTIDE SEQUENCE [LARGE SCALE GENOMIC DNA]</scope>
    <source>
        <strain evidence="2">cv. WT478/WT964</strain>
        <tissue evidence="1">Leaves</tissue>
    </source>
</reference>
<dbReference type="Proteomes" id="UP000554482">
    <property type="component" value="Unassembled WGS sequence"/>
</dbReference>
<protein>
    <submittedName>
        <fullName evidence="1">Uncharacterized protein</fullName>
    </submittedName>
</protein>
<dbReference type="OrthoDB" id="583206at2759"/>
<name>A0A7J6WK96_THATH</name>
<gene>
    <name evidence="1" type="ORF">FRX31_013518</name>
</gene>
<feature type="non-terminal residue" evidence="1">
    <location>
        <position position="228"/>
    </location>
</feature>
<accession>A0A7J6WK96</accession>
<proteinExistence type="predicted"/>
<sequence>MYNLKVVDLSFNRLLKSIHMSVSNLVHYEKLNLQSYESLQTITPWLGGHDVPLPIQDLNLSSCSSLPNIDHVISSFSTTTTFPNIKSLYLSFTPVSGQLSLRSCSSLETIRLQSNTTLEKLDLSGTKVKKFLLSGDLNLDRLKQFVFLNIKPRGLNNWDNYGDGSTPHMHIQPIKWRKDGNGDGVFISVENANLFRTLTSSSTFWARFLVYVCPWEERGKANGLPLKK</sequence>